<comment type="caution">
    <text evidence="1">The sequence shown here is derived from an EMBL/GenBank/DDBJ whole genome shotgun (WGS) entry which is preliminary data.</text>
</comment>
<sequence>MEESPDFKHGEEYLIWLLLEEIIRPHSYSEMPIGFNRRKICSARVFRIKKRGLRCELTA</sequence>
<protein>
    <submittedName>
        <fullName evidence="1">Uncharacterized protein</fullName>
    </submittedName>
</protein>
<keyword evidence="2" id="KW-1185">Reference proteome</keyword>
<dbReference type="AlphaFoldDB" id="A0A540LK33"/>
<proteinExistence type="predicted"/>
<dbReference type="EMBL" id="VIEB01000559">
    <property type="protein sequence ID" value="TQD86679.1"/>
    <property type="molecule type" value="Genomic_DNA"/>
</dbReference>
<evidence type="ECO:0000313" key="2">
    <source>
        <dbReference type="Proteomes" id="UP000315295"/>
    </source>
</evidence>
<evidence type="ECO:0000313" key="1">
    <source>
        <dbReference type="EMBL" id="TQD86679.1"/>
    </source>
</evidence>
<reference evidence="1 2" key="1">
    <citation type="journal article" date="2019" name="G3 (Bethesda)">
        <title>Sequencing of a Wild Apple (Malus baccata) Genome Unravels the Differences Between Cultivated and Wild Apple Species Regarding Disease Resistance and Cold Tolerance.</title>
        <authorList>
            <person name="Chen X."/>
        </authorList>
    </citation>
    <scope>NUCLEOTIDE SEQUENCE [LARGE SCALE GENOMIC DNA]</scope>
    <source>
        <strain evidence="2">cv. Shandingzi</strain>
        <tissue evidence="1">Leaves</tissue>
    </source>
</reference>
<organism evidence="1 2">
    <name type="scientific">Malus baccata</name>
    <name type="common">Siberian crab apple</name>
    <name type="synonym">Pyrus baccata</name>
    <dbReference type="NCBI Taxonomy" id="106549"/>
    <lineage>
        <taxon>Eukaryota</taxon>
        <taxon>Viridiplantae</taxon>
        <taxon>Streptophyta</taxon>
        <taxon>Embryophyta</taxon>
        <taxon>Tracheophyta</taxon>
        <taxon>Spermatophyta</taxon>
        <taxon>Magnoliopsida</taxon>
        <taxon>eudicotyledons</taxon>
        <taxon>Gunneridae</taxon>
        <taxon>Pentapetalae</taxon>
        <taxon>rosids</taxon>
        <taxon>fabids</taxon>
        <taxon>Rosales</taxon>
        <taxon>Rosaceae</taxon>
        <taxon>Amygdaloideae</taxon>
        <taxon>Maleae</taxon>
        <taxon>Malus</taxon>
    </lineage>
</organism>
<dbReference type="Proteomes" id="UP000315295">
    <property type="component" value="Unassembled WGS sequence"/>
</dbReference>
<name>A0A540LK33_MALBA</name>
<gene>
    <name evidence="1" type="ORF">C1H46_027805</name>
</gene>
<accession>A0A540LK33</accession>